<feature type="domain" description="Peptidase C1A papain C-terminal" evidence="8">
    <location>
        <begin position="203"/>
        <end position="411"/>
    </location>
</feature>
<keyword evidence="11" id="KW-1185">Reference proteome</keyword>
<dbReference type="GO" id="GO:0008234">
    <property type="term" value="F:cysteine-type peptidase activity"/>
    <property type="evidence" value="ECO:0007669"/>
    <property type="project" value="UniProtKB-KW"/>
</dbReference>
<evidence type="ECO:0000256" key="2">
    <source>
        <dbReference type="ARBA" id="ARBA00022670"/>
    </source>
</evidence>
<dbReference type="AlphaFoldDB" id="A0AAU9UMW1"/>
<dbReference type="Gene3D" id="3.90.70.10">
    <property type="entry name" value="Cysteine proteinases"/>
    <property type="match status" value="1"/>
</dbReference>
<dbReference type="InterPro" id="IPR038765">
    <property type="entry name" value="Papain-like_cys_pep_sf"/>
</dbReference>
<feature type="domain" description="Cathepsin propeptide inhibitor" evidence="9">
    <location>
        <begin position="110"/>
        <end position="170"/>
    </location>
</feature>
<keyword evidence="2" id="KW-0645">Protease</keyword>
<dbReference type="EMBL" id="CAKOGL010000021">
    <property type="protein sequence ID" value="CAH2099261.1"/>
    <property type="molecule type" value="Genomic_DNA"/>
</dbReference>
<dbReference type="SMART" id="SM00848">
    <property type="entry name" value="Inhibitor_I29"/>
    <property type="match status" value="1"/>
</dbReference>
<dbReference type="GO" id="GO:0006508">
    <property type="term" value="P:proteolysis"/>
    <property type="evidence" value="ECO:0007669"/>
    <property type="project" value="UniProtKB-KW"/>
</dbReference>
<dbReference type="FunFam" id="3.90.70.10:FF:000332">
    <property type="entry name" value="Cathepsin L1"/>
    <property type="match status" value="1"/>
</dbReference>
<keyword evidence="3" id="KW-0378">Hydrolase</keyword>
<evidence type="ECO:0000256" key="4">
    <source>
        <dbReference type="ARBA" id="ARBA00022807"/>
    </source>
</evidence>
<evidence type="ECO:0000313" key="11">
    <source>
        <dbReference type="Proteomes" id="UP001153954"/>
    </source>
</evidence>
<dbReference type="InterPro" id="IPR000169">
    <property type="entry name" value="Pept_cys_AS"/>
</dbReference>
<feature type="signal peptide" evidence="7">
    <location>
        <begin position="1"/>
        <end position="15"/>
    </location>
</feature>
<dbReference type="InterPro" id="IPR013201">
    <property type="entry name" value="Prot_inhib_I29"/>
</dbReference>
<keyword evidence="5" id="KW-0865">Zymogen</keyword>
<reference evidence="10" key="1">
    <citation type="submission" date="2022-03" db="EMBL/GenBank/DDBJ databases">
        <authorList>
            <person name="Tunstrom K."/>
        </authorList>
    </citation>
    <scope>NUCLEOTIDE SEQUENCE</scope>
</reference>
<feature type="chain" id="PRO_5043336652" evidence="7">
    <location>
        <begin position="16"/>
        <end position="412"/>
    </location>
</feature>
<keyword evidence="7" id="KW-0732">Signal</keyword>
<evidence type="ECO:0000256" key="3">
    <source>
        <dbReference type="ARBA" id="ARBA00022801"/>
    </source>
</evidence>
<evidence type="ECO:0000259" key="9">
    <source>
        <dbReference type="SMART" id="SM00848"/>
    </source>
</evidence>
<keyword evidence="6" id="KW-1015">Disulfide bond</keyword>
<evidence type="ECO:0000256" key="6">
    <source>
        <dbReference type="ARBA" id="ARBA00023157"/>
    </source>
</evidence>
<comment type="caution">
    <text evidence="10">The sequence shown here is derived from an EMBL/GenBank/DDBJ whole genome shotgun (WGS) entry which is preliminary data.</text>
</comment>
<dbReference type="InterPro" id="IPR013128">
    <property type="entry name" value="Peptidase_C1A"/>
</dbReference>
<dbReference type="CDD" id="cd02248">
    <property type="entry name" value="Peptidase_C1A"/>
    <property type="match status" value="1"/>
</dbReference>
<dbReference type="InterPro" id="IPR039417">
    <property type="entry name" value="Peptidase_C1A_papain-like"/>
</dbReference>
<sequence>MILLIIFIQLSLINSELQINETAYKMKYILNKYKSYRQCRCAENNKEYSKLKNFTENTLKFLEKTERYGEYLKHYNVSDCHVSENRDSSYNFQHIVEGLLIHSDVPVTHWDEYKTAYNKNYSNVLHERTSHSIWRDNLERVAKHNQQYLAGEKSYSLHLNHFGDWHISVYIKQILKLIKTIPLFDPFQDHEKRAYQENMHRRIPKRFDWRAKGFRPRREEQWHCGACYAFAVAHALQAQLYKKHRDWKELSPQQIVDCSLKDGNLGCDGGSLQAAMRYAARDGLMMETHYPYLGKRGRCHYNSRAIRVRARRWAMLPKDEDAIELALATIGPLAVAVNAAPFTFQLYKSGIYDDPFCVPWGLNHAMLLVGYTPDYWILLNWWGKQWGEDGYMRIRRGFNICGIANMATYVEL</sequence>
<protein>
    <submittedName>
        <fullName evidence="10">Uncharacterized protein</fullName>
    </submittedName>
</protein>
<dbReference type="InterPro" id="IPR000668">
    <property type="entry name" value="Peptidase_C1A_C"/>
</dbReference>
<dbReference type="Pfam" id="PF08246">
    <property type="entry name" value="Inhibitor_I29"/>
    <property type="match status" value="1"/>
</dbReference>
<evidence type="ECO:0000256" key="1">
    <source>
        <dbReference type="ARBA" id="ARBA00008455"/>
    </source>
</evidence>
<dbReference type="PANTHER" id="PTHR12411">
    <property type="entry name" value="CYSTEINE PROTEASE FAMILY C1-RELATED"/>
    <property type="match status" value="1"/>
</dbReference>
<evidence type="ECO:0000259" key="8">
    <source>
        <dbReference type="SMART" id="SM00645"/>
    </source>
</evidence>
<evidence type="ECO:0000256" key="7">
    <source>
        <dbReference type="SAM" id="SignalP"/>
    </source>
</evidence>
<proteinExistence type="inferred from homology"/>
<organism evidence="10 11">
    <name type="scientific">Euphydryas editha</name>
    <name type="common">Edith's checkerspot</name>
    <dbReference type="NCBI Taxonomy" id="104508"/>
    <lineage>
        <taxon>Eukaryota</taxon>
        <taxon>Metazoa</taxon>
        <taxon>Ecdysozoa</taxon>
        <taxon>Arthropoda</taxon>
        <taxon>Hexapoda</taxon>
        <taxon>Insecta</taxon>
        <taxon>Pterygota</taxon>
        <taxon>Neoptera</taxon>
        <taxon>Endopterygota</taxon>
        <taxon>Lepidoptera</taxon>
        <taxon>Glossata</taxon>
        <taxon>Ditrysia</taxon>
        <taxon>Papilionoidea</taxon>
        <taxon>Nymphalidae</taxon>
        <taxon>Nymphalinae</taxon>
        <taxon>Euphydryas</taxon>
    </lineage>
</organism>
<dbReference type="Proteomes" id="UP001153954">
    <property type="component" value="Unassembled WGS sequence"/>
</dbReference>
<gene>
    <name evidence="10" type="ORF">EEDITHA_LOCUS14269</name>
</gene>
<name>A0AAU9UMW1_EUPED</name>
<dbReference type="SUPFAM" id="SSF54001">
    <property type="entry name" value="Cysteine proteinases"/>
    <property type="match status" value="1"/>
</dbReference>
<keyword evidence="4" id="KW-0788">Thiol protease</keyword>
<dbReference type="Pfam" id="PF00112">
    <property type="entry name" value="Peptidase_C1"/>
    <property type="match status" value="1"/>
</dbReference>
<comment type="similarity">
    <text evidence="1">Belongs to the peptidase C1 family.</text>
</comment>
<dbReference type="SMART" id="SM00645">
    <property type="entry name" value="Pept_C1"/>
    <property type="match status" value="1"/>
</dbReference>
<evidence type="ECO:0000313" key="10">
    <source>
        <dbReference type="EMBL" id="CAH2099261.1"/>
    </source>
</evidence>
<dbReference type="PROSITE" id="PS00139">
    <property type="entry name" value="THIOL_PROTEASE_CYS"/>
    <property type="match status" value="1"/>
</dbReference>
<evidence type="ECO:0000256" key="5">
    <source>
        <dbReference type="ARBA" id="ARBA00023145"/>
    </source>
</evidence>
<accession>A0AAU9UMW1</accession>